<gene>
    <name evidence="2" type="primary">Tbc1d15_1</name>
    <name evidence="2" type="ORF">E2C01_083074</name>
</gene>
<evidence type="ECO:0000259" key="1">
    <source>
        <dbReference type="PROSITE" id="PS50086"/>
    </source>
</evidence>
<dbReference type="OrthoDB" id="10264062at2759"/>
<feature type="domain" description="Rab-GAP TBC" evidence="1">
    <location>
        <begin position="1"/>
        <end position="58"/>
    </location>
</feature>
<dbReference type="PROSITE" id="PS50086">
    <property type="entry name" value="TBC_RABGAP"/>
    <property type="match status" value="1"/>
</dbReference>
<protein>
    <submittedName>
        <fullName evidence="2">TBC1 domain family member 15</fullName>
    </submittedName>
</protein>
<dbReference type="Proteomes" id="UP000324222">
    <property type="component" value="Unassembled WGS sequence"/>
</dbReference>
<dbReference type="EMBL" id="VSRR010076920">
    <property type="protein sequence ID" value="MPC88179.1"/>
    <property type="molecule type" value="Genomic_DNA"/>
</dbReference>
<accession>A0A5B7J0S4</accession>
<dbReference type="Pfam" id="PF00566">
    <property type="entry name" value="RabGAP-TBC"/>
    <property type="match status" value="1"/>
</dbReference>
<dbReference type="AlphaFoldDB" id="A0A5B7J0S4"/>
<keyword evidence="3" id="KW-1185">Reference proteome</keyword>
<name>A0A5B7J0S4_PORTR</name>
<dbReference type="InterPro" id="IPR035969">
    <property type="entry name" value="Rab-GAP_TBC_sf"/>
</dbReference>
<dbReference type="SUPFAM" id="SSF47923">
    <property type="entry name" value="Ypt/Rab-GAP domain of gyp1p"/>
    <property type="match status" value="1"/>
</dbReference>
<organism evidence="2 3">
    <name type="scientific">Portunus trituberculatus</name>
    <name type="common">Swimming crab</name>
    <name type="synonym">Neptunus trituberculatus</name>
    <dbReference type="NCBI Taxonomy" id="210409"/>
    <lineage>
        <taxon>Eukaryota</taxon>
        <taxon>Metazoa</taxon>
        <taxon>Ecdysozoa</taxon>
        <taxon>Arthropoda</taxon>
        <taxon>Crustacea</taxon>
        <taxon>Multicrustacea</taxon>
        <taxon>Malacostraca</taxon>
        <taxon>Eumalacostraca</taxon>
        <taxon>Eucarida</taxon>
        <taxon>Decapoda</taxon>
        <taxon>Pleocyemata</taxon>
        <taxon>Brachyura</taxon>
        <taxon>Eubrachyura</taxon>
        <taxon>Portunoidea</taxon>
        <taxon>Portunidae</taxon>
        <taxon>Portuninae</taxon>
        <taxon>Portunus</taxon>
    </lineage>
</organism>
<proteinExistence type="predicted"/>
<reference evidence="2 3" key="1">
    <citation type="submission" date="2019-05" db="EMBL/GenBank/DDBJ databases">
        <title>Another draft genome of Portunus trituberculatus and its Hox gene families provides insights of decapod evolution.</title>
        <authorList>
            <person name="Jeong J.-H."/>
            <person name="Song I."/>
            <person name="Kim S."/>
            <person name="Choi T."/>
            <person name="Kim D."/>
            <person name="Ryu S."/>
            <person name="Kim W."/>
        </authorList>
    </citation>
    <scope>NUCLEOTIDE SEQUENCE [LARGE SCALE GENOMIC DNA]</scope>
    <source>
        <tissue evidence="2">Muscle</tissue>
    </source>
</reference>
<evidence type="ECO:0000313" key="3">
    <source>
        <dbReference type="Proteomes" id="UP000324222"/>
    </source>
</evidence>
<dbReference type="Gene3D" id="1.10.472.80">
    <property type="entry name" value="Ypt/Rab-GAP domain of gyp1p, domain 3"/>
    <property type="match status" value="1"/>
</dbReference>
<evidence type="ECO:0000313" key="2">
    <source>
        <dbReference type="EMBL" id="MPC88179.1"/>
    </source>
</evidence>
<sequence length="58" mass="7090">MDQSGMKQQLKDMHQIVRLVDPELMSYLEARDSANFYFCFRWLLVRFKRELSYANTLR</sequence>
<comment type="caution">
    <text evidence="2">The sequence shown here is derived from an EMBL/GenBank/DDBJ whole genome shotgun (WGS) entry which is preliminary data.</text>
</comment>
<dbReference type="InterPro" id="IPR000195">
    <property type="entry name" value="Rab-GAP-TBC_dom"/>
</dbReference>